<name>A0A9D1HAU0_9FIRM</name>
<evidence type="ECO:0000256" key="7">
    <source>
        <dbReference type="ARBA" id="ARBA00022989"/>
    </source>
</evidence>
<comment type="subcellular location">
    <subcellularLocation>
        <location evidence="1">Cell membrane</location>
        <topology evidence="1">Multi-pass membrane protein</topology>
    </subcellularLocation>
</comment>
<comment type="caution">
    <text evidence="15">The sequence shown here is derived from an EMBL/GenBank/DDBJ whole genome shotgun (WGS) entry which is preliminary data.</text>
</comment>
<dbReference type="PANTHER" id="PTHR48086">
    <property type="entry name" value="SODIUM/PROLINE SYMPORTER-RELATED"/>
    <property type="match status" value="1"/>
</dbReference>
<feature type="transmembrane region" description="Helical" evidence="14">
    <location>
        <begin position="75"/>
        <end position="98"/>
    </location>
</feature>
<gene>
    <name evidence="15" type="ORF">IAD12_01000</name>
</gene>
<dbReference type="PROSITE" id="PS50283">
    <property type="entry name" value="NA_SOLUT_SYMP_3"/>
    <property type="match status" value="1"/>
</dbReference>
<evidence type="ECO:0000256" key="12">
    <source>
        <dbReference type="ARBA" id="ARBA00033708"/>
    </source>
</evidence>
<keyword evidence="5 14" id="KW-0812">Transmembrane</keyword>
<feature type="transmembrane region" description="Helical" evidence="14">
    <location>
        <begin position="394"/>
        <end position="414"/>
    </location>
</feature>
<dbReference type="PANTHER" id="PTHR48086:SF3">
    <property type="entry name" value="SODIUM_PROLINE SYMPORTER"/>
    <property type="match status" value="1"/>
</dbReference>
<evidence type="ECO:0000256" key="3">
    <source>
        <dbReference type="ARBA" id="ARBA00022448"/>
    </source>
</evidence>
<dbReference type="InterPro" id="IPR001734">
    <property type="entry name" value="Na/solute_symporter"/>
</dbReference>
<keyword evidence="11" id="KW-0739">Sodium transport</keyword>
<evidence type="ECO:0000256" key="4">
    <source>
        <dbReference type="ARBA" id="ARBA00022475"/>
    </source>
</evidence>
<dbReference type="CDD" id="cd10322">
    <property type="entry name" value="SLC5sbd"/>
    <property type="match status" value="1"/>
</dbReference>
<evidence type="ECO:0000256" key="1">
    <source>
        <dbReference type="ARBA" id="ARBA00004651"/>
    </source>
</evidence>
<evidence type="ECO:0000256" key="8">
    <source>
        <dbReference type="ARBA" id="ARBA00023053"/>
    </source>
</evidence>
<reference evidence="15" key="1">
    <citation type="submission" date="2020-10" db="EMBL/GenBank/DDBJ databases">
        <authorList>
            <person name="Gilroy R."/>
        </authorList>
    </citation>
    <scope>NUCLEOTIDE SEQUENCE</scope>
    <source>
        <strain evidence="15">CHK176-22527</strain>
    </source>
</reference>
<comment type="similarity">
    <text evidence="2 13">Belongs to the sodium:solute symporter (SSF) (TC 2.A.21) family.</text>
</comment>
<feature type="transmembrane region" description="Helical" evidence="14">
    <location>
        <begin position="6"/>
        <end position="25"/>
    </location>
</feature>
<dbReference type="EMBL" id="DVLX01000014">
    <property type="protein sequence ID" value="HIT98818.1"/>
    <property type="molecule type" value="Genomic_DNA"/>
</dbReference>
<keyword evidence="6" id="KW-0769">Symport</keyword>
<feature type="transmembrane region" description="Helical" evidence="14">
    <location>
        <begin position="368"/>
        <end position="388"/>
    </location>
</feature>
<evidence type="ECO:0000256" key="10">
    <source>
        <dbReference type="ARBA" id="ARBA00023136"/>
    </source>
</evidence>
<dbReference type="Proteomes" id="UP000824159">
    <property type="component" value="Unassembled WGS sequence"/>
</dbReference>
<dbReference type="InterPro" id="IPR050277">
    <property type="entry name" value="Sodium:Solute_Symporter"/>
</dbReference>
<evidence type="ECO:0000256" key="14">
    <source>
        <dbReference type="SAM" id="Phobius"/>
    </source>
</evidence>
<sequence length="490" mass="54450">MIINAVILLILCIFAFIPLLLGEFAGRKSVDTTEDFILQGRKMKLFPMYATIFATWMSIFAFIGGITYFYEEGPIFMTTVGWDALFAVLFIFVGRRLWHYGKKYKYMTPVDFFSDIYDSKALNVIVTIVTIVCTMVYLQVQIVGGLLVMRVATDGIISWYIGGIIFFSILVIYLWAGGLRAVAMTDIFYGILIVLSILSSGFFLMHVAGGSEAVFSELVQREPANVSMMGPEGNHRILLWLSLFVIVPVGAFMGPQMWIRNYSAGSAKHFEVLPLLLCISSIVCVGTMMAGSAGVVLAENVENPDYILVDLMSKYANPFFYIFVIIGVYATIFSTANSQVHALAAVYTIDVYRKYMKKNVPDKKLVSVAKWAVLVISMISYLLIVLMPQNIFDLGTIALGGMAQLIVPVLGAFFWNRSTAYAAIAGISAGEIVFGIVLFLSSSGDASICAMAGLVANLFFFIVVTIADKPRIKVYKKIETYRREYKLKEY</sequence>
<accession>A0A9D1HAU0</accession>
<evidence type="ECO:0000256" key="5">
    <source>
        <dbReference type="ARBA" id="ARBA00022692"/>
    </source>
</evidence>
<comment type="catalytic activity">
    <reaction evidence="12">
        <text>L-proline(in) + Na(+)(in) = L-proline(out) + Na(+)(out)</text>
        <dbReference type="Rhea" id="RHEA:28967"/>
        <dbReference type="ChEBI" id="CHEBI:29101"/>
        <dbReference type="ChEBI" id="CHEBI:60039"/>
    </reaction>
</comment>
<keyword evidence="9" id="KW-0406">Ion transport</keyword>
<proteinExistence type="inferred from homology"/>
<feature type="transmembrane region" description="Helical" evidence="14">
    <location>
        <begin position="187"/>
        <end position="208"/>
    </location>
</feature>
<dbReference type="Pfam" id="PF00474">
    <property type="entry name" value="SSF"/>
    <property type="match status" value="1"/>
</dbReference>
<dbReference type="GO" id="GO:0015293">
    <property type="term" value="F:symporter activity"/>
    <property type="evidence" value="ECO:0007669"/>
    <property type="project" value="UniProtKB-KW"/>
</dbReference>
<dbReference type="GO" id="GO:0005886">
    <property type="term" value="C:plasma membrane"/>
    <property type="evidence" value="ECO:0007669"/>
    <property type="project" value="UniProtKB-SubCell"/>
</dbReference>
<feature type="transmembrane region" description="Helical" evidence="14">
    <location>
        <begin position="421"/>
        <end position="440"/>
    </location>
</feature>
<evidence type="ECO:0000313" key="15">
    <source>
        <dbReference type="EMBL" id="HIT98818.1"/>
    </source>
</evidence>
<evidence type="ECO:0000256" key="9">
    <source>
        <dbReference type="ARBA" id="ARBA00023065"/>
    </source>
</evidence>
<protein>
    <submittedName>
        <fullName evidence="15">Sodium:solute symporter family protein</fullName>
    </submittedName>
</protein>
<keyword evidence="7 14" id="KW-1133">Transmembrane helix</keyword>
<keyword evidence="4" id="KW-1003">Cell membrane</keyword>
<dbReference type="AlphaFoldDB" id="A0A9D1HAU0"/>
<feature type="transmembrane region" description="Helical" evidence="14">
    <location>
        <begin position="156"/>
        <end position="175"/>
    </location>
</feature>
<evidence type="ECO:0000256" key="6">
    <source>
        <dbReference type="ARBA" id="ARBA00022847"/>
    </source>
</evidence>
<dbReference type="InterPro" id="IPR038377">
    <property type="entry name" value="Na/Glc_symporter_sf"/>
</dbReference>
<evidence type="ECO:0000256" key="13">
    <source>
        <dbReference type="RuleBase" id="RU362091"/>
    </source>
</evidence>
<feature type="transmembrane region" description="Helical" evidence="14">
    <location>
        <begin position="121"/>
        <end position="144"/>
    </location>
</feature>
<feature type="transmembrane region" description="Helical" evidence="14">
    <location>
        <begin position="237"/>
        <end position="254"/>
    </location>
</feature>
<feature type="transmembrane region" description="Helical" evidence="14">
    <location>
        <begin position="275"/>
        <end position="298"/>
    </location>
</feature>
<evidence type="ECO:0000256" key="2">
    <source>
        <dbReference type="ARBA" id="ARBA00006434"/>
    </source>
</evidence>
<reference evidence="15" key="2">
    <citation type="journal article" date="2021" name="PeerJ">
        <title>Extensive microbial diversity within the chicken gut microbiome revealed by metagenomics and culture.</title>
        <authorList>
            <person name="Gilroy R."/>
            <person name="Ravi A."/>
            <person name="Getino M."/>
            <person name="Pursley I."/>
            <person name="Horton D.L."/>
            <person name="Alikhan N.F."/>
            <person name="Baker D."/>
            <person name="Gharbi K."/>
            <person name="Hall N."/>
            <person name="Watson M."/>
            <person name="Adriaenssens E.M."/>
            <person name="Foster-Nyarko E."/>
            <person name="Jarju S."/>
            <person name="Secka A."/>
            <person name="Antonio M."/>
            <person name="Oren A."/>
            <person name="Chaudhuri R.R."/>
            <person name="La Ragione R."/>
            <person name="Hildebrand F."/>
            <person name="Pallen M.J."/>
        </authorList>
    </citation>
    <scope>NUCLEOTIDE SEQUENCE</scope>
    <source>
        <strain evidence="15">CHK176-22527</strain>
    </source>
</reference>
<feature type="transmembrane region" description="Helical" evidence="14">
    <location>
        <begin position="46"/>
        <end position="69"/>
    </location>
</feature>
<keyword evidence="10 14" id="KW-0472">Membrane</keyword>
<organism evidence="15 16">
    <name type="scientific">Candidatus Allocopromorpha excrementavium</name>
    <dbReference type="NCBI Taxonomy" id="2840741"/>
    <lineage>
        <taxon>Bacteria</taxon>
        <taxon>Bacillati</taxon>
        <taxon>Bacillota</taxon>
        <taxon>Clostridia</taxon>
        <taxon>Eubacteriales</taxon>
        <taxon>Eubacteriaceae</taxon>
        <taxon>Eubacteriaceae incertae sedis</taxon>
        <taxon>Candidatus Allocopromorpha</taxon>
    </lineage>
</organism>
<feature type="transmembrane region" description="Helical" evidence="14">
    <location>
        <begin position="446"/>
        <end position="467"/>
    </location>
</feature>
<dbReference type="GO" id="GO:0006814">
    <property type="term" value="P:sodium ion transport"/>
    <property type="evidence" value="ECO:0007669"/>
    <property type="project" value="UniProtKB-KW"/>
</dbReference>
<evidence type="ECO:0000256" key="11">
    <source>
        <dbReference type="ARBA" id="ARBA00023201"/>
    </source>
</evidence>
<keyword evidence="8" id="KW-0915">Sodium</keyword>
<evidence type="ECO:0000313" key="16">
    <source>
        <dbReference type="Proteomes" id="UP000824159"/>
    </source>
</evidence>
<feature type="transmembrane region" description="Helical" evidence="14">
    <location>
        <begin position="318"/>
        <end position="347"/>
    </location>
</feature>
<keyword evidence="3" id="KW-0813">Transport</keyword>
<dbReference type="Gene3D" id="1.20.1730.10">
    <property type="entry name" value="Sodium/glucose cotransporter"/>
    <property type="match status" value="1"/>
</dbReference>